<dbReference type="EMBL" id="JBITLV010000003">
    <property type="protein sequence ID" value="MFI7587576.1"/>
    <property type="molecule type" value="Genomic_DNA"/>
</dbReference>
<comment type="caution">
    <text evidence="1">The sequence shown here is derived from an EMBL/GenBank/DDBJ whole genome shotgun (WGS) entry which is preliminary data.</text>
</comment>
<dbReference type="InterPro" id="IPR036375">
    <property type="entry name" value="Hemopexin-like_dom_sf"/>
</dbReference>
<sequence length="220" mass="23680">MGVDRVYFVKGSTVLPYDLDDDVAVDVRWQLDDVWAGLPPAFAAGMDAALDLGTYYLYVFRGGECVRIPCDTHRADDDGPVPIRADFPGLGVARLDAATPWDDGSAYLFTGRYCVRYDPVLRRAGRPQPVSSLFTGVSDTWLGSGVDAAVNPGYGFAYLFRGTEYVRLDTRTGTQLGSPRPIAADWHGLSGPFDAAWCNTPLSLNGSAGALSARSMQPTG</sequence>
<dbReference type="Proteomes" id="UP001612915">
    <property type="component" value="Unassembled WGS sequence"/>
</dbReference>
<keyword evidence="2" id="KW-1185">Reference proteome</keyword>
<dbReference type="Pfam" id="PF00045">
    <property type="entry name" value="Hemopexin"/>
    <property type="match status" value="2"/>
</dbReference>
<protein>
    <submittedName>
        <fullName evidence="1">Hemopexin repeat-containing protein</fullName>
    </submittedName>
</protein>
<dbReference type="RefSeq" id="WP_398279531.1">
    <property type="nucleotide sequence ID" value="NZ_JBITLV010000003.1"/>
</dbReference>
<evidence type="ECO:0000313" key="2">
    <source>
        <dbReference type="Proteomes" id="UP001612915"/>
    </source>
</evidence>
<dbReference type="InterPro" id="IPR018487">
    <property type="entry name" value="Hemopexin-like_repeat"/>
</dbReference>
<organism evidence="1 2">
    <name type="scientific">Spongisporangium articulatum</name>
    <dbReference type="NCBI Taxonomy" id="3362603"/>
    <lineage>
        <taxon>Bacteria</taxon>
        <taxon>Bacillati</taxon>
        <taxon>Actinomycetota</taxon>
        <taxon>Actinomycetes</taxon>
        <taxon>Kineosporiales</taxon>
        <taxon>Kineosporiaceae</taxon>
        <taxon>Spongisporangium</taxon>
    </lineage>
</organism>
<dbReference type="Gene3D" id="2.110.10.10">
    <property type="entry name" value="Hemopexin-like domain"/>
    <property type="match status" value="2"/>
</dbReference>
<reference evidence="1 2" key="1">
    <citation type="submission" date="2024-10" db="EMBL/GenBank/DDBJ databases">
        <title>The Natural Products Discovery Center: Release of the First 8490 Sequenced Strains for Exploring Actinobacteria Biosynthetic Diversity.</title>
        <authorList>
            <person name="Kalkreuter E."/>
            <person name="Kautsar S.A."/>
            <person name="Yang D."/>
            <person name="Bader C.D."/>
            <person name="Teijaro C.N."/>
            <person name="Fluegel L."/>
            <person name="Davis C.M."/>
            <person name="Simpson J.R."/>
            <person name="Lauterbach L."/>
            <person name="Steele A.D."/>
            <person name="Gui C."/>
            <person name="Meng S."/>
            <person name="Li G."/>
            <person name="Viehrig K."/>
            <person name="Ye F."/>
            <person name="Su P."/>
            <person name="Kiefer A.F."/>
            <person name="Nichols A."/>
            <person name="Cepeda A.J."/>
            <person name="Yan W."/>
            <person name="Fan B."/>
            <person name="Jiang Y."/>
            <person name="Adhikari A."/>
            <person name="Zheng C.-J."/>
            <person name="Schuster L."/>
            <person name="Cowan T.M."/>
            <person name="Smanski M.J."/>
            <person name="Chevrette M.G."/>
            <person name="De Carvalho L.P.S."/>
            <person name="Shen B."/>
        </authorList>
    </citation>
    <scope>NUCLEOTIDE SEQUENCE [LARGE SCALE GENOMIC DNA]</scope>
    <source>
        <strain evidence="1 2">NPDC049639</strain>
    </source>
</reference>
<gene>
    <name evidence="1" type="ORF">ACIB24_10930</name>
</gene>
<evidence type="ECO:0000313" key="1">
    <source>
        <dbReference type="EMBL" id="MFI7587576.1"/>
    </source>
</evidence>
<proteinExistence type="predicted"/>
<accession>A0ABW8AMI4</accession>
<dbReference type="SUPFAM" id="SSF50923">
    <property type="entry name" value="Hemopexin-like domain"/>
    <property type="match status" value="1"/>
</dbReference>
<name>A0ABW8AMI4_9ACTN</name>
<dbReference type="PROSITE" id="PS51642">
    <property type="entry name" value="HEMOPEXIN_2"/>
    <property type="match status" value="3"/>
</dbReference>
<dbReference type="SMART" id="SM00120">
    <property type="entry name" value="HX"/>
    <property type="match status" value="3"/>
</dbReference>